<evidence type="ECO:0000256" key="1">
    <source>
        <dbReference type="SAM" id="MobiDB-lite"/>
    </source>
</evidence>
<dbReference type="AlphaFoldDB" id="A0A9W9NSV0"/>
<comment type="caution">
    <text evidence="3">The sequence shown here is derived from an EMBL/GenBank/DDBJ whole genome shotgun (WGS) entry which is preliminary data.</text>
</comment>
<dbReference type="InterPro" id="IPR021822">
    <property type="entry name" value="DUF3405"/>
</dbReference>
<evidence type="ECO:0000313" key="4">
    <source>
        <dbReference type="Proteomes" id="UP001150941"/>
    </source>
</evidence>
<sequence length="687" mass="80395">VTQIVIMRRKDQLGFQTRGSFAARTRRWKSIIYWAAYLLAVFTLFEVYSSLAARPELSPFYWLKPHDHPHILRPGQYRGTNTHDPIFEAHNEDTEEVDDMGNLHDRRNEQFYLGGTLNLTSALPPDPHPIPLIFDPYPAYNTRKWKKQHYGRFTPCMGPRGRDLDRTKTEDMMLVYKGKQLGFPEPVFGSYEAIGLDGEVCTDRYSRYGAYGHDEESEEDIPGFDRPPMVNWQEVDWYELQADCVARNAERYRSSSVLNETQERPLSFELKQSPRKSVGENPGSTTQKRHHARSAVLVRAWNNMLWTNDFREYLRALIMELSLHSGGEYEVFLLVHVKDDQLPIFSDRKTIEELRDSVPIEFRNIALFFNNKLLEAWYPKIEEHSPMLQQHQPIQIFSQLYPNFDYYWQLEMDGRHTGHIYHFFDKAISFAKQQPRKYLWERNAHFYLPAVHGSWRNFTEFVHNSLPNSENSTWGAPYGTGIRPMGPEPPVEHPDNDSFTWGVGEEADYITFLPIFDPKGTKWTFPDLVWNFKFGLDTPRRASIITMGRYSRRLLDLIHHAQATRGLGLASEMTGSSWCLFHGLKAVAIPQPIWADGKWTPLELNRIFNRGPPENNNGLEDSIWNWDHRFDHILYRLSYMFTSHTGEDLYRRWLGYRTAENEGGRKASAPIYVCRYFDIQQLLTSVL</sequence>
<gene>
    <name evidence="3" type="ORF">N7468_006795</name>
</gene>
<dbReference type="EMBL" id="JAPQKS010000005">
    <property type="protein sequence ID" value="KAJ5225570.1"/>
    <property type="molecule type" value="Genomic_DNA"/>
</dbReference>
<name>A0A9W9NSV0_9EURO</name>
<dbReference type="GeneID" id="83203394"/>
<keyword evidence="4" id="KW-1185">Reference proteome</keyword>
<evidence type="ECO:0000313" key="3">
    <source>
        <dbReference type="EMBL" id="KAJ5225570.1"/>
    </source>
</evidence>
<feature type="region of interest" description="Disordered" evidence="1">
    <location>
        <begin position="263"/>
        <end position="290"/>
    </location>
</feature>
<reference evidence="3" key="1">
    <citation type="submission" date="2022-11" db="EMBL/GenBank/DDBJ databases">
        <authorList>
            <person name="Petersen C."/>
        </authorList>
    </citation>
    <scope>NUCLEOTIDE SEQUENCE</scope>
    <source>
        <strain evidence="3">IBT 19713</strain>
    </source>
</reference>
<proteinExistence type="predicted"/>
<reference evidence="3" key="2">
    <citation type="journal article" date="2023" name="IMA Fungus">
        <title>Comparative genomic study of the Penicillium genus elucidates a diverse pangenome and 15 lateral gene transfer events.</title>
        <authorList>
            <person name="Petersen C."/>
            <person name="Sorensen T."/>
            <person name="Nielsen M.R."/>
            <person name="Sondergaard T.E."/>
            <person name="Sorensen J.L."/>
            <person name="Fitzpatrick D.A."/>
            <person name="Frisvad J.C."/>
            <person name="Nielsen K.L."/>
        </authorList>
    </citation>
    <scope>NUCLEOTIDE SEQUENCE</scope>
    <source>
        <strain evidence="3">IBT 19713</strain>
    </source>
</reference>
<dbReference type="PANTHER" id="PTHR36205:SF4">
    <property type="match status" value="1"/>
</dbReference>
<dbReference type="Pfam" id="PF11885">
    <property type="entry name" value="DUF3405"/>
    <property type="match status" value="1"/>
</dbReference>
<dbReference type="OrthoDB" id="3353407at2759"/>
<dbReference type="Proteomes" id="UP001150941">
    <property type="component" value="Unassembled WGS sequence"/>
</dbReference>
<feature type="transmembrane region" description="Helical" evidence="2">
    <location>
        <begin position="31"/>
        <end position="51"/>
    </location>
</feature>
<organism evidence="3 4">
    <name type="scientific">Penicillium chermesinum</name>
    <dbReference type="NCBI Taxonomy" id="63820"/>
    <lineage>
        <taxon>Eukaryota</taxon>
        <taxon>Fungi</taxon>
        <taxon>Dikarya</taxon>
        <taxon>Ascomycota</taxon>
        <taxon>Pezizomycotina</taxon>
        <taxon>Eurotiomycetes</taxon>
        <taxon>Eurotiomycetidae</taxon>
        <taxon>Eurotiales</taxon>
        <taxon>Aspergillaceae</taxon>
        <taxon>Penicillium</taxon>
    </lineage>
</organism>
<accession>A0A9W9NSV0</accession>
<keyword evidence="2" id="KW-0472">Membrane</keyword>
<dbReference type="PANTHER" id="PTHR36205">
    <property type="entry name" value="CHROMOSOME 19, WHOLE GENOME SHOTGUN SEQUENCE"/>
    <property type="match status" value="1"/>
</dbReference>
<keyword evidence="2" id="KW-1133">Transmembrane helix</keyword>
<keyword evidence="2" id="KW-0812">Transmembrane</keyword>
<protein>
    <submittedName>
        <fullName evidence="3">Uncharacterized protein</fullName>
    </submittedName>
</protein>
<feature type="non-terminal residue" evidence="3">
    <location>
        <position position="1"/>
    </location>
</feature>
<evidence type="ECO:0000256" key="2">
    <source>
        <dbReference type="SAM" id="Phobius"/>
    </source>
</evidence>
<dbReference type="RefSeq" id="XP_058328981.1">
    <property type="nucleotide sequence ID" value="XM_058476091.1"/>
</dbReference>